<dbReference type="Proteomes" id="UP001342314">
    <property type="component" value="Unassembled WGS sequence"/>
</dbReference>
<dbReference type="InterPro" id="IPR006740">
    <property type="entry name" value="DUF604"/>
</dbReference>
<dbReference type="InterPro" id="IPR039127">
    <property type="entry name" value="Trm112"/>
</dbReference>
<organism evidence="2 3">
    <name type="scientific">Rhodotorula paludigena</name>
    <dbReference type="NCBI Taxonomy" id="86838"/>
    <lineage>
        <taxon>Eukaryota</taxon>
        <taxon>Fungi</taxon>
        <taxon>Dikarya</taxon>
        <taxon>Basidiomycota</taxon>
        <taxon>Pucciniomycotina</taxon>
        <taxon>Microbotryomycetes</taxon>
        <taxon>Sporidiobolales</taxon>
        <taxon>Sporidiobolaceae</taxon>
        <taxon>Rhodotorula</taxon>
    </lineage>
</organism>
<dbReference type="EMBL" id="BQKY01000008">
    <property type="protein sequence ID" value="GJN91399.1"/>
    <property type="molecule type" value="Genomic_DNA"/>
</dbReference>
<dbReference type="GO" id="GO:0070476">
    <property type="term" value="P:rRNA (guanine-N7)-methylation"/>
    <property type="evidence" value="ECO:0007669"/>
    <property type="project" value="TreeGrafter"/>
</dbReference>
<dbReference type="AlphaFoldDB" id="A0AAV5GQ66"/>
<keyword evidence="3" id="KW-1185">Reference proteome</keyword>
<protein>
    <recommendedName>
        <fullName evidence="4">Glycosyltransferase family 31 protein</fullName>
    </recommendedName>
</protein>
<comment type="caution">
    <text evidence="2">The sequence shown here is derived from an EMBL/GenBank/DDBJ whole genome shotgun (WGS) entry which is preliminary data.</text>
</comment>
<accession>A0AAV5GQ66</accession>
<evidence type="ECO:0000256" key="1">
    <source>
        <dbReference type="ARBA" id="ARBA00007980"/>
    </source>
</evidence>
<dbReference type="GO" id="GO:0046982">
    <property type="term" value="F:protein heterodimerization activity"/>
    <property type="evidence" value="ECO:0007669"/>
    <property type="project" value="InterPro"/>
</dbReference>
<evidence type="ECO:0000313" key="3">
    <source>
        <dbReference type="Proteomes" id="UP001342314"/>
    </source>
</evidence>
<evidence type="ECO:0000313" key="2">
    <source>
        <dbReference type="EMBL" id="GJN91399.1"/>
    </source>
</evidence>
<dbReference type="PANTHER" id="PTHR12773:SF0">
    <property type="entry name" value="MULTIFUNCTIONAL METHYLTRANSFERASE SUBUNIT TRM112-LIKE PROTEIN"/>
    <property type="match status" value="1"/>
</dbReference>
<dbReference type="Gene3D" id="2.20.25.10">
    <property type="match status" value="1"/>
</dbReference>
<name>A0AAV5GQ66_9BASI</name>
<proteinExistence type="inferred from homology"/>
<dbReference type="Pfam" id="PF03966">
    <property type="entry name" value="Trm112p"/>
    <property type="match status" value="1"/>
</dbReference>
<gene>
    <name evidence="2" type="ORF">Rhopal_004420-T1</name>
</gene>
<dbReference type="Pfam" id="PF04646">
    <property type="entry name" value="DUF604"/>
    <property type="match status" value="1"/>
</dbReference>
<dbReference type="PANTHER" id="PTHR12773">
    <property type="entry name" value="UPF0315 PROTEIN-RELATED"/>
    <property type="match status" value="1"/>
</dbReference>
<reference evidence="2 3" key="1">
    <citation type="submission" date="2021-12" db="EMBL/GenBank/DDBJ databases">
        <title>High titer production of polyol ester of fatty acids by Rhodotorula paludigena BS15 towards product separation-free biomass refinery.</title>
        <authorList>
            <person name="Mano J."/>
            <person name="Ono H."/>
            <person name="Tanaka T."/>
            <person name="Naito K."/>
            <person name="Sushida H."/>
            <person name="Ike M."/>
            <person name="Tokuyasu K."/>
            <person name="Kitaoka M."/>
        </authorList>
    </citation>
    <scope>NUCLEOTIDE SEQUENCE [LARGE SCALE GENOMIC DNA]</scope>
    <source>
        <strain evidence="2 3">BS15</strain>
    </source>
</reference>
<dbReference type="GO" id="GO:0030488">
    <property type="term" value="P:tRNA methylation"/>
    <property type="evidence" value="ECO:0007669"/>
    <property type="project" value="TreeGrafter"/>
</dbReference>
<evidence type="ECO:0008006" key="4">
    <source>
        <dbReference type="Google" id="ProtNLM"/>
    </source>
</evidence>
<comment type="similarity">
    <text evidence="1">Belongs to the TRM112 family.</text>
</comment>
<dbReference type="InterPro" id="IPR005651">
    <property type="entry name" value="Trm112-like"/>
</dbReference>
<dbReference type="Gene3D" id="3.90.550.50">
    <property type="match status" value="1"/>
</dbReference>
<sequence length="751" mass="84116">MVRLITQNLLSCPSRACAYPTNFPLSFRNVERIEMTDAEFNEEFLRGVLSRLEWAALRKSAAELGNTDLPEQSPDLTQPDAISLDLLKTLHHVLLEIVVAEGEMVCPQCEHVFRIKDTIPNMLHLRLLSRLGSLPPPPRAAKLAHKRVLTNHRRKPSGDGSSGGLASTLPSFRLKIRHLLFALALFSLSLFYFTGGNSTSSNRRQSAAQRSLAELTVHCPFSTSRKHIPTVILQGTQAHDRHANRTVFVVEQPGDVPAPFLPYSYPPRDLRFAQTISPQNEALNHKEHHRPGMGRLHEGVHPDDESGSQLCKVYRVPSSPRPRLAGAFAHHKVMYGMSTTADRVLWNLPVWAQWLPGVPKPPLDPDDKGAVARLPLVLVLTPPTTASDSNRHRDAIEATERLRAREAEEEAAIHGMHIALRPRAAERFETRYFALAEEMWREAKTREEKEGVHTEWFVFADDDTFFPDVDALGRMLGSLDSHDDHLIGALSESTKQHSLRADRVHEREQKTASAFTSVNQWGHIAYGGAGIIISRGLLAKMNQDGHCLAKFGAAFGGDAMVSHCAALAMDMSVERALTIEPTMHQLDIRGDGTGFFQSGFLFTSIHHWGSWYTLFPPWTDAGVGDLRKGIVLVGKAAQAVGGDNWGRRYVFEDGKVIVALGYSITVEATPLTFDELNKSEHTWWEFETFHPIRPGQEEAVDKRTYYLSNVRQLDAAGIFRLEHKNREGERIDIIWDQRGPGGTNRWLAEKR</sequence>